<reference evidence="2 3" key="1">
    <citation type="journal article" date="2023" name="Mol. Biol. Evol.">
        <title>Genomics of Secondarily Temperate Adaptation in the Only Non-Antarctic Icefish.</title>
        <authorList>
            <person name="Rivera-Colon A.G."/>
            <person name="Rayamajhi N."/>
            <person name="Minhas B.F."/>
            <person name="Madrigal G."/>
            <person name="Bilyk K.T."/>
            <person name="Yoon V."/>
            <person name="Hune M."/>
            <person name="Gregory S."/>
            <person name="Cheng C.H.C."/>
            <person name="Catchen J.M."/>
        </authorList>
    </citation>
    <scope>NUCLEOTIDE SEQUENCE [LARGE SCALE GENOMIC DNA]</scope>
    <source>
        <strain evidence="2">JC2023a</strain>
    </source>
</reference>
<sequence length="115" mass="12794">MRPSATKLITHPHPAPPPPGLNQPCAPPATVRHVRTRPVAVSPMMGTPSIQATPVTRPRSAPPPHWPSPAGPPLHRRFPPRLQPDTPRGTRNRSRAGRHYSHFRAPPQEQKKRIR</sequence>
<feature type="compositionally biased region" description="Pro residues" evidence="1">
    <location>
        <begin position="13"/>
        <end position="27"/>
    </location>
</feature>
<name>A0AAN8B6M8_9TELE</name>
<accession>A0AAN8B6M8</accession>
<dbReference type="EMBL" id="JAULUE010002064">
    <property type="protein sequence ID" value="KAK5879566.1"/>
    <property type="molecule type" value="Genomic_DNA"/>
</dbReference>
<feature type="compositionally biased region" description="Basic residues" evidence="1">
    <location>
        <begin position="90"/>
        <end position="102"/>
    </location>
</feature>
<proteinExistence type="predicted"/>
<organism evidence="2 3">
    <name type="scientific">Champsocephalus esox</name>
    <name type="common">pike icefish</name>
    <dbReference type="NCBI Taxonomy" id="159716"/>
    <lineage>
        <taxon>Eukaryota</taxon>
        <taxon>Metazoa</taxon>
        <taxon>Chordata</taxon>
        <taxon>Craniata</taxon>
        <taxon>Vertebrata</taxon>
        <taxon>Euteleostomi</taxon>
        <taxon>Actinopterygii</taxon>
        <taxon>Neopterygii</taxon>
        <taxon>Teleostei</taxon>
        <taxon>Neoteleostei</taxon>
        <taxon>Acanthomorphata</taxon>
        <taxon>Eupercaria</taxon>
        <taxon>Perciformes</taxon>
        <taxon>Notothenioidei</taxon>
        <taxon>Channichthyidae</taxon>
        <taxon>Champsocephalus</taxon>
    </lineage>
</organism>
<gene>
    <name evidence="2" type="ORF">CesoFtcFv8_022669</name>
</gene>
<comment type="caution">
    <text evidence="2">The sequence shown here is derived from an EMBL/GenBank/DDBJ whole genome shotgun (WGS) entry which is preliminary data.</text>
</comment>
<dbReference type="Proteomes" id="UP001335648">
    <property type="component" value="Unassembled WGS sequence"/>
</dbReference>
<evidence type="ECO:0000313" key="2">
    <source>
        <dbReference type="EMBL" id="KAK5879566.1"/>
    </source>
</evidence>
<feature type="compositionally biased region" description="Pro residues" evidence="1">
    <location>
        <begin position="60"/>
        <end position="72"/>
    </location>
</feature>
<keyword evidence="3" id="KW-1185">Reference proteome</keyword>
<feature type="region of interest" description="Disordered" evidence="1">
    <location>
        <begin position="1"/>
        <end position="115"/>
    </location>
</feature>
<dbReference type="AlphaFoldDB" id="A0AAN8B6M8"/>
<evidence type="ECO:0000256" key="1">
    <source>
        <dbReference type="SAM" id="MobiDB-lite"/>
    </source>
</evidence>
<evidence type="ECO:0000313" key="3">
    <source>
        <dbReference type="Proteomes" id="UP001335648"/>
    </source>
</evidence>
<protein>
    <submittedName>
        <fullName evidence="2">Uncharacterized protein</fullName>
    </submittedName>
</protein>